<organism evidence="8 9">
    <name type="scientific">Campylobacter cuniculorum DSM 23162 = LMG 24588</name>
    <dbReference type="NCBI Taxonomy" id="1121267"/>
    <lineage>
        <taxon>Bacteria</taxon>
        <taxon>Pseudomonadati</taxon>
        <taxon>Campylobacterota</taxon>
        <taxon>Epsilonproteobacteria</taxon>
        <taxon>Campylobacterales</taxon>
        <taxon>Campylobacteraceae</taxon>
        <taxon>Campylobacter</taxon>
    </lineage>
</organism>
<evidence type="ECO:0000256" key="4">
    <source>
        <dbReference type="ARBA" id="ARBA00023172"/>
    </source>
</evidence>
<dbReference type="InterPro" id="IPR050090">
    <property type="entry name" value="Tyrosine_recombinase_XerCD"/>
</dbReference>
<dbReference type="Gene3D" id="1.10.150.130">
    <property type="match status" value="1"/>
</dbReference>
<dbReference type="GO" id="GO:0006310">
    <property type="term" value="P:DNA recombination"/>
    <property type="evidence" value="ECO:0007669"/>
    <property type="project" value="UniProtKB-KW"/>
</dbReference>
<evidence type="ECO:0000313" key="8">
    <source>
        <dbReference type="EMBL" id="ARJ55947.1"/>
    </source>
</evidence>
<name>A0A1W6BV63_9BACT</name>
<keyword evidence="3 5" id="KW-0238">DNA-binding</keyword>
<dbReference type="InterPro" id="IPR011010">
    <property type="entry name" value="DNA_brk_join_enz"/>
</dbReference>
<dbReference type="PROSITE" id="PS51898">
    <property type="entry name" value="TYR_RECOMBINASE"/>
    <property type="match status" value="1"/>
</dbReference>
<dbReference type="PANTHER" id="PTHR30349">
    <property type="entry name" value="PHAGE INTEGRASE-RELATED"/>
    <property type="match status" value="1"/>
</dbReference>
<feature type="domain" description="Core-binding (CB)" evidence="7">
    <location>
        <begin position="103"/>
        <end position="183"/>
    </location>
</feature>
<evidence type="ECO:0000259" key="6">
    <source>
        <dbReference type="PROSITE" id="PS51898"/>
    </source>
</evidence>
<dbReference type="CDD" id="cd01189">
    <property type="entry name" value="INT_ICEBs1_C_like"/>
    <property type="match status" value="1"/>
</dbReference>
<dbReference type="InterPro" id="IPR002104">
    <property type="entry name" value="Integrase_catalytic"/>
</dbReference>
<dbReference type="OrthoDB" id="5391994at2"/>
<dbReference type="RefSeq" id="WP_027305283.1">
    <property type="nucleotide sequence ID" value="NZ_CP020867.1"/>
</dbReference>
<dbReference type="AlphaFoldDB" id="A0A1W6BV63"/>
<dbReference type="Proteomes" id="UP000192902">
    <property type="component" value="Chromosome"/>
</dbReference>
<dbReference type="STRING" id="1121267.CCUN_0292"/>
<dbReference type="GO" id="GO:0015074">
    <property type="term" value="P:DNA integration"/>
    <property type="evidence" value="ECO:0007669"/>
    <property type="project" value="UniProtKB-KW"/>
</dbReference>
<dbReference type="GO" id="GO:0003677">
    <property type="term" value="F:DNA binding"/>
    <property type="evidence" value="ECO:0007669"/>
    <property type="project" value="UniProtKB-UniRule"/>
</dbReference>
<sequence length="399" mass="46665">MFKLIKNYKLYSRENTLYIDSCVSLSLWDALKKQEHFLTQEHIKDLKLKESGFKRLRFSSKLHDTAKARDFLESHYEELILRYIQEGNENFTSLFLDFTQEAKTRISFYADFLIKQSSGLKSSTKTSINNSVRLILEFFKNRSIKGIESEDVLEFYSFLEQRLQPSSIKICISVAKRIFDCAVKDKVIATNPIFNKKFSHQLKPQINPFTEEEIMRLLQAKEDIGLYLKIALLTGARKGEILALQFKDLDFIHKKIHIYKAVCSISGKLITPKTRSSTRSIDMLPFLEKELLKAKELKKDEDFIFTDEKGKRITHFYHSHLRTQYLALLEHLNISYRTIYSTRHSFASLMLSKNEPLLWVSAMLGHNNSQTTLQKYAQYIPSKEVKHAQFLDAITLEEE</sequence>
<dbReference type="KEGG" id="ccun:CCUN_0292"/>
<dbReference type="SUPFAM" id="SSF56349">
    <property type="entry name" value="DNA breaking-rejoining enzymes"/>
    <property type="match status" value="1"/>
</dbReference>
<evidence type="ECO:0000256" key="1">
    <source>
        <dbReference type="ARBA" id="ARBA00008857"/>
    </source>
</evidence>
<dbReference type="InterPro" id="IPR044068">
    <property type="entry name" value="CB"/>
</dbReference>
<dbReference type="InterPro" id="IPR010998">
    <property type="entry name" value="Integrase_recombinase_N"/>
</dbReference>
<evidence type="ECO:0000256" key="2">
    <source>
        <dbReference type="ARBA" id="ARBA00022908"/>
    </source>
</evidence>
<protein>
    <submittedName>
        <fullName evidence="8">Site-specific recombinase, phage integrase family</fullName>
    </submittedName>
</protein>
<dbReference type="eggNOG" id="COG0582">
    <property type="taxonomic scope" value="Bacteria"/>
</dbReference>
<keyword evidence="4" id="KW-0233">DNA recombination</keyword>
<evidence type="ECO:0000256" key="3">
    <source>
        <dbReference type="ARBA" id="ARBA00023125"/>
    </source>
</evidence>
<evidence type="ECO:0000313" key="9">
    <source>
        <dbReference type="Proteomes" id="UP000192902"/>
    </source>
</evidence>
<reference evidence="8 9" key="1">
    <citation type="submission" date="2017-04" db="EMBL/GenBank/DDBJ databases">
        <title>Complete genome sequence of the Campylobacter cuniculorum type strain LMG24588.</title>
        <authorList>
            <person name="Miller W.G."/>
            <person name="Yee E."/>
            <person name="Revez J."/>
            <person name="Bono J.L."/>
            <person name="Rossi M."/>
        </authorList>
    </citation>
    <scope>NUCLEOTIDE SEQUENCE [LARGE SCALE GENOMIC DNA]</scope>
    <source>
        <strain evidence="8 9">LMG 24588</strain>
    </source>
</reference>
<keyword evidence="2" id="KW-0229">DNA integration</keyword>
<evidence type="ECO:0000256" key="5">
    <source>
        <dbReference type="PROSITE-ProRule" id="PRU01248"/>
    </source>
</evidence>
<dbReference type="PROSITE" id="PS51900">
    <property type="entry name" value="CB"/>
    <property type="match status" value="1"/>
</dbReference>
<proteinExistence type="inferred from homology"/>
<dbReference type="EMBL" id="CP020867">
    <property type="protein sequence ID" value="ARJ55947.1"/>
    <property type="molecule type" value="Genomic_DNA"/>
</dbReference>
<comment type="similarity">
    <text evidence="1">Belongs to the 'phage' integrase family.</text>
</comment>
<feature type="domain" description="Tyr recombinase" evidence="6">
    <location>
        <begin position="204"/>
        <end position="391"/>
    </location>
</feature>
<dbReference type="PANTHER" id="PTHR30349:SF41">
    <property type="entry name" value="INTEGRASE_RECOMBINASE PROTEIN MJ0367-RELATED"/>
    <property type="match status" value="1"/>
</dbReference>
<gene>
    <name evidence="8" type="ORF">CCUN_0292</name>
</gene>
<dbReference type="Gene3D" id="1.10.443.10">
    <property type="entry name" value="Intergrase catalytic core"/>
    <property type="match status" value="1"/>
</dbReference>
<dbReference type="InterPro" id="IPR013762">
    <property type="entry name" value="Integrase-like_cat_sf"/>
</dbReference>
<dbReference type="Pfam" id="PF00589">
    <property type="entry name" value="Phage_integrase"/>
    <property type="match status" value="1"/>
</dbReference>
<evidence type="ECO:0000259" key="7">
    <source>
        <dbReference type="PROSITE" id="PS51900"/>
    </source>
</evidence>
<accession>A0A1W6BV63</accession>